<dbReference type="Pfam" id="PF20199">
    <property type="entry name" value="RepSA"/>
    <property type="match status" value="2"/>
</dbReference>
<feature type="compositionally biased region" description="Polar residues" evidence="1">
    <location>
        <begin position="1"/>
        <end position="13"/>
    </location>
</feature>
<feature type="region of interest" description="Disordered" evidence="1">
    <location>
        <begin position="166"/>
        <end position="219"/>
    </location>
</feature>
<sequence length="601" mass="66581">MTAPSTVPASQTVVLPGLGREETPRPGSRAARLLQPIAKDVAAELAKKFGVCVKPVWLRRTNTATGETELISVPCGATSAAKCEPCAEANRRLRMQQIREGWHLTDEPVTTPDAPTDEQRELVEYRAVLEFARTSVVMAAEWEQVAELDAEIDQVDEQITAAGIRGSVLPGGRKDGTDGQEAAPARKRSTKRRQDAPDLPRLPVANRTIPHPHIGTDGREHRDSMFLTLTLGSYGPIHSAYHRRGRVQPCECGELHGQHDPRLGTPVDPDSYDYRAAALDCIHFAKVLDRFWQNLRRAVGWNVQYAGSIEMQKRLAPHGHFAIRGALPRKLVRQVAAATYHQVWWPAHDRLVYDPDGALPTWDATEKTYRDPEAGAALPTWDEALDAIDDDPDAEPAHVARLGTVNVKGVRGGSDNAEKTIRYITKYIAKDITDAVSPDSRAQEDHMARLAAELQTLPCSPTCPNWLLYGIQPKNAKATARPGRCKGKVHQRRTLGFTGRRVLVSRQWSNKTLADHRADRKAWVKALLALSATDEQGQADDADGPVLDRYEYALASRDDPDVPPAHVHFLRKIAERQQWKAQRDAAMERLRLLSATPNQAA</sequence>
<evidence type="ECO:0000313" key="2">
    <source>
        <dbReference type="EMBL" id="BCJ27959.1"/>
    </source>
</evidence>
<organism evidence="2 3">
    <name type="scientific">Actinocatenispora sera</name>
    <dbReference type="NCBI Taxonomy" id="390989"/>
    <lineage>
        <taxon>Bacteria</taxon>
        <taxon>Bacillati</taxon>
        <taxon>Actinomycetota</taxon>
        <taxon>Actinomycetes</taxon>
        <taxon>Micromonosporales</taxon>
        <taxon>Micromonosporaceae</taxon>
        <taxon>Actinocatenispora</taxon>
    </lineage>
</organism>
<keyword evidence="3" id="KW-1185">Reference proteome</keyword>
<evidence type="ECO:0008006" key="4">
    <source>
        <dbReference type="Google" id="ProtNLM"/>
    </source>
</evidence>
<dbReference type="AlphaFoldDB" id="A0A810KZQ2"/>
<evidence type="ECO:0000313" key="3">
    <source>
        <dbReference type="Proteomes" id="UP000680750"/>
    </source>
</evidence>
<feature type="region of interest" description="Disordered" evidence="1">
    <location>
        <begin position="1"/>
        <end position="28"/>
    </location>
</feature>
<reference evidence="2" key="1">
    <citation type="submission" date="2020-08" db="EMBL/GenBank/DDBJ databases">
        <title>Whole genome shotgun sequence of Actinocatenispora sera NBRC 101916.</title>
        <authorList>
            <person name="Komaki H."/>
            <person name="Tamura T."/>
        </authorList>
    </citation>
    <scope>NUCLEOTIDE SEQUENCE</scope>
    <source>
        <strain evidence="2">NBRC 101916</strain>
    </source>
</reference>
<name>A0A810KZQ2_9ACTN</name>
<dbReference type="KEGG" id="aser:Asera_20670"/>
<evidence type="ECO:0000256" key="1">
    <source>
        <dbReference type="SAM" id="MobiDB-lite"/>
    </source>
</evidence>
<gene>
    <name evidence="2" type="ORF">Asera_20670</name>
</gene>
<proteinExistence type="predicted"/>
<protein>
    <recommendedName>
        <fullName evidence="4">Replication initiator protein</fullName>
    </recommendedName>
</protein>
<accession>A0A810KZQ2</accession>
<dbReference type="EMBL" id="AP023354">
    <property type="protein sequence ID" value="BCJ27959.1"/>
    <property type="molecule type" value="Genomic_DNA"/>
</dbReference>
<dbReference type="InterPro" id="IPR046828">
    <property type="entry name" value="RepSA"/>
</dbReference>
<dbReference type="Proteomes" id="UP000680750">
    <property type="component" value="Chromosome"/>
</dbReference>